<dbReference type="EMBL" id="CP001510">
    <property type="protein sequence ID" value="ACS42384.1"/>
    <property type="molecule type" value="Genomic_DNA"/>
</dbReference>
<proteinExistence type="predicted"/>
<protein>
    <submittedName>
        <fullName evidence="1">Uncharacterized protein</fullName>
    </submittedName>
</protein>
<dbReference type="KEGG" id="mea:Mex_1p4757"/>
<evidence type="ECO:0000313" key="2">
    <source>
        <dbReference type="Proteomes" id="UP000009081"/>
    </source>
</evidence>
<keyword evidence="2" id="KW-1185">Reference proteome</keyword>
<sequence length="88" mass="9841">MRVGARIGTDDSELKDLAYLYVTCDDCGHQGWWSRARLNQAEHKGFRSLQSLGSKFKCRRCVDRGGSGRNVSIRPVLREDAEQVGGGR</sequence>
<dbReference type="HOGENOM" id="CLU_2465463_0_0_5"/>
<gene>
    <name evidence="1" type="ordered locus">MexAM1_META1p4757</name>
</gene>
<dbReference type="Proteomes" id="UP000009081">
    <property type="component" value="Chromosome"/>
</dbReference>
<name>C5ARP6_METEA</name>
<evidence type="ECO:0000313" key="1">
    <source>
        <dbReference type="EMBL" id="ACS42384.1"/>
    </source>
</evidence>
<reference evidence="1 2" key="1">
    <citation type="journal article" date="2009" name="PLoS ONE">
        <title>Methylobacterium genome sequences: a reference blueprint to investigate microbial metabolism of C1 compounds from natural and industrial sources.</title>
        <authorList>
            <person name="Vuilleumier S."/>
            <person name="Chistoserdova L."/>
            <person name="Lee M.-C."/>
            <person name="Bringel F."/>
            <person name="Lajus A."/>
            <person name="Zhou Y."/>
            <person name="Gourion B."/>
            <person name="Barbe V."/>
            <person name="Chang J."/>
            <person name="Cruveiller S."/>
            <person name="Dossat C."/>
            <person name="Gillett W."/>
            <person name="Gruffaz C."/>
            <person name="Haugen E."/>
            <person name="Hourcade E."/>
            <person name="Levy R."/>
            <person name="Mangenot S."/>
            <person name="Muller E."/>
            <person name="Nadalig T."/>
            <person name="Pagni M."/>
            <person name="Penny C."/>
            <person name="Peyraud R."/>
            <person name="Robinson D.G."/>
            <person name="Roche D."/>
            <person name="Rouy Z."/>
            <person name="Saenampechek C."/>
            <person name="Salvignol G."/>
            <person name="Vallenet D."/>
            <person name="Wu Z."/>
            <person name="Marx C.J."/>
            <person name="Vorholt J.A."/>
            <person name="Olson M.V."/>
            <person name="Kaul R."/>
            <person name="Weissenbach J."/>
            <person name="Medigue C."/>
            <person name="Lidstrom M.E."/>
        </authorList>
    </citation>
    <scope>NUCLEOTIDE SEQUENCE [LARGE SCALE GENOMIC DNA]</scope>
    <source>
        <strain evidence="2">ATCC 14718 / DSM 1338 / JCM 2805 / NCIMB 9133 / AM1</strain>
    </source>
</reference>
<organism evidence="1 2">
    <name type="scientific">Methylorubrum extorquens (strain ATCC 14718 / DSM 1338 / JCM 2805 / NCIMB 9133 / AM1)</name>
    <name type="common">Methylobacterium extorquens</name>
    <dbReference type="NCBI Taxonomy" id="272630"/>
    <lineage>
        <taxon>Bacteria</taxon>
        <taxon>Pseudomonadati</taxon>
        <taxon>Pseudomonadota</taxon>
        <taxon>Alphaproteobacteria</taxon>
        <taxon>Hyphomicrobiales</taxon>
        <taxon>Methylobacteriaceae</taxon>
        <taxon>Methylorubrum</taxon>
    </lineage>
</organism>
<dbReference type="AlphaFoldDB" id="C5ARP6"/>
<accession>C5ARP6</accession>